<dbReference type="InterPro" id="IPR020806">
    <property type="entry name" value="PKS_PP-bd"/>
</dbReference>
<dbReference type="SMART" id="SM01294">
    <property type="entry name" value="PKS_PP_betabranch"/>
    <property type="match status" value="2"/>
</dbReference>
<comment type="caution">
    <text evidence="10">The sequence shown here is derived from an EMBL/GenBank/DDBJ whole genome shotgun (WGS) entry which is preliminary data.</text>
</comment>
<name>A0ABT1VEM2_9ACTN</name>
<dbReference type="Proteomes" id="UP001204746">
    <property type="component" value="Unassembled WGS sequence"/>
</dbReference>
<evidence type="ECO:0000259" key="9">
    <source>
        <dbReference type="PROSITE" id="PS52004"/>
    </source>
</evidence>
<dbReference type="Gene3D" id="3.40.47.10">
    <property type="match status" value="1"/>
</dbReference>
<dbReference type="SUPFAM" id="SSF47336">
    <property type="entry name" value="ACP-like"/>
    <property type="match status" value="2"/>
</dbReference>
<feature type="compositionally biased region" description="Basic and acidic residues" evidence="7">
    <location>
        <begin position="2074"/>
        <end position="2086"/>
    </location>
</feature>
<dbReference type="SMART" id="SM00822">
    <property type="entry name" value="PKS_KR"/>
    <property type="match status" value="2"/>
</dbReference>
<dbReference type="EMBL" id="JANIAA010000088">
    <property type="protein sequence ID" value="MCQ8195463.1"/>
    <property type="molecule type" value="Genomic_DNA"/>
</dbReference>
<dbReference type="Pfam" id="PF16197">
    <property type="entry name" value="KAsynt_C_assoc"/>
    <property type="match status" value="1"/>
</dbReference>
<evidence type="ECO:0000259" key="8">
    <source>
        <dbReference type="PROSITE" id="PS50075"/>
    </source>
</evidence>
<protein>
    <submittedName>
        <fullName evidence="10">SDR family NAD(P)-dependent oxidoreductase</fullName>
    </submittedName>
</protein>
<sequence>DAAKLVAARGRLMQELPAGGAMVAVQASEDEVAPLLTEGVSIAALNGPTSVVIAGDEDAALEIASGFEARGRKTKRLAVSHAFHSPRMDGMLEAFREVAQGLSYEAPRIPIVSNLTGGVVSAEEITSPDFWVRHVREAVRFLDGVRTLEAQGVTTYVELGPDGVLSAMGQDCLTEGDTAAFVAALRGGRPEAEALTTALAALHTRGLALDWEAFYAGTGTGTGTGTRRVELPTYAFQRRRYWLDVRTATATPEATAQSAVDARFWEAVERADLASLAETLNLGTEDNGALEALLPSLSSWRRQQSERSTVDGWRYRVSWKPVTDRSAASLTGGWLVVVPVEAAEDVWVAGAVRLLNDRGLDVRRVELTADDDRATVAERLAGAIGDAPVTGGVLSLLALADSDNDSDGDGDGDGNADGLLRTVALTQALGDAGIGAPLWVATRGAVAVGRSDGMVSPAQARLWGLGRVAALEVPERWGGLVDLPETADERALGRLAEALAGAGGEDQVAVRASGVFGRRLVRAAVPASASDSGSWTPGAGTTLVTGGTGALGAQVARWLVAGGAEHVLLTSRRGLDAPGAAELRDELAATGARVTVAACDVADREALAGLLAGLPAELPLTAVVHTAGVLDDGVLDSLTPERFTGVLRAKAAAAAHLDELTQDLDLSAFVLFSSISGTFGAAGQGNYAAANAYVDALAERRRAQGLPATSIAWGPWAEGGMATDGALEQRLRRGGLPPMGAELAIGALQRALDLDDTVVTVADIDWDRFAPDFTAARPSQLLVDLPEIRAAAEATVTEPAADGSSLAARLAGLGAAERDRLLLDLVRTQVAAVLGHDGSESIGADRAFGELGFDSLTAVELRNRLGAASGVQLPATLVFDYPTASALADYLRGELIGTSTDADASRPVSVTAAADDDPIAIVAMSCRFPGGVRSPEELWQLLTAGGDAIAEFPADRGWDLDALYDPDPDTRGTFYAREGGFLYDAGHFDAAFFGISPREALAMDPQQRLLLETSWEAFERAGIDPAALRGTSAGVFVGSNGQDYDASLHTVPEGVEGYLGTGNAASVVSGRLAYTFGLEGPAVTVDTACSSSLVALHWAIQALRQGECSLALAGGVTVMSSPGAYIEFSRQRGLAPDGRCKAFAAGADGTGWGEGVGMLLVERLSDARRNGHPVLALVRGSAINQDGASNGLTAPNGPAQQRVIRQALAGAGLSAAEVDAVEAHGTGTRLGDPIEAQALLATYGQERDADRPLWLGAIKSNIGHTQAAAGVAGIIKMVLAMRHGVLPRTLHVDEPSSHVDWSAGAVSLLTEQVEWPETGRPRRAGVSSFGFSGTNAHTVLEQAPVHGAADDSAPRHPLVRPDVVAWPLSAKGEDALRAQAERLRAHLAAEAGPDPVDVAYSLATTRSALEHRAVVLGPDRDRLLAGLTALARGESAAQLIRGVPAEGRTAVLFTGQGSQRLGMGRELYEASPVFAEALDAVCAELDRHLMRPLYDVLFGDDKEPLDRTGFTQPALFAVEVALFRLAEAAGLRPDVLTGHSIGELAAAHVAGVLSLEDAATLVAARGRLMQELPSGGAMIALQAAEDEVEPLLTERVGIAALNGPTSVVIAGDADAAVRIASGFEAQGRKTKRLTVSHAFHSPLMDGMLAEFRKVAEGLTYNAPRIPIVSTVTGQQISDELGMAADYWVRHVRHAVRFLDGVRTMEAQGVTTYVELGPDGVLSAMAQDCVTTGDEGAEDVAFVPVLRAGRPETETLTGALATLHVRGAALDWEALFAGTGARRVELPTYAFQRRRYWLEGTPHPTPGQEATAGDTAGARFWEAVESDDLASLSDAVGIDVDQPLSALLPALSAWRRRERERSALDGWRYRVTWKPLAEPRLAAAPGVWLVAEPAGAAGQADTVRRVVAALADRGADIRRIAADGADLDRAALAERIRRAAADEPVHGVLSLLALDERAHPDHPAVPTGLLRTGVLVQALGDADLDAPLWCATSGAVATAASEPVGSAAQAQIWGLGRVVALEHPERWGGLIDLPTTLDERAADRLAGVLGGHGDGDEDQLAIRTAGVLARRIAHAESTHAESTHAESTHAAGDPADSAHWRPRGTVLVTGGTGALGAHVARWLAENGAEHLVLTSRRGPDAPGAAELRGELAASGAQVTVAACDVTDRDAVAGLLARIRDEHPEHPLTAVVHTAGAGQFAPLAETTPADVADVVAAKVAGAAHLDALLGATELDAFVLFSSIAGVWGSGGQGAYAAGNAFLDALAEQRRARGLPATSVAWGPWADGGLVADDEAAEQLRRRGLPVMAPHSAIAALQQALDRNETAVAVADVDWGRFAPAFAAARPRPLIADLPEVRAALAADPAEGAGGDGTAEAPAEALRQRLAGLTGPEAEKVLLDLVRTEVAAVLGHDDTTAVQAGRAFKELGFDSLTSVELRNRLNAATGLQLTATLVFDHPTPSALAGVLRADLFGEDTTPGLPVLAEIDKLEFTLSNVSDDATERERVTARLEALLRTWNENESAAGADGADDDELDLDAASAEDIFDIINNEFGRS</sequence>
<feature type="non-terminal residue" evidence="10">
    <location>
        <position position="1"/>
    </location>
</feature>
<feature type="region of interest" description="Disordered" evidence="7">
    <location>
        <begin position="2074"/>
        <end position="2102"/>
    </location>
</feature>
<keyword evidence="5" id="KW-0511">Multifunctional enzyme</keyword>
<dbReference type="InterPro" id="IPR013968">
    <property type="entry name" value="PKS_KR"/>
</dbReference>
<dbReference type="Gene3D" id="3.40.50.720">
    <property type="entry name" value="NAD(P)-binding Rossmann-like Domain"/>
    <property type="match status" value="2"/>
</dbReference>
<feature type="domain" description="Ketosynthase family 3 (KS3)" evidence="9">
    <location>
        <begin position="916"/>
        <end position="1342"/>
    </location>
</feature>
<keyword evidence="1" id="KW-0596">Phosphopantetheine</keyword>
<dbReference type="InterPro" id="IPR009081">
    <property type="entry name" value="PP-bd_ACP"/>
</dbReference>
<evidence type="ECO:0000256" key="2">
    <source>
        <dbReference type="ARBA" id="ARBA00022553"/>
    </source>
</evidence>
<dbReference type="InterPro" id="IPR050091">
    <property type="entry name" value="PKS_NRPS_Biosynth_Enz"/>
</dbReference>
<dbReference type="InterPro" id="IPR016036">
    <property type="entry name" value="Malonyl_transacylase_ACP-bd"/>
</dbReference>
<dbReference type="PROSITE" id="PS50075">
    <property type="entry name" value="CARRIER"/>
    <property type="match status" value="2"/>
</dbReference>
<dbReference type="InterPro" id="IPR001227">
    <property type="entry name" value="Ac_transferase_dom_sf"/>
</dbReference>
<dbReference type="Gene3D" id="3.40.366.10">
    <property type="entry name" value="Malonyl-Coenzyme A Acyl Carrier Protein, domain 2"/>
    <property type="match status" value="2"/>
</dbReference>
<dbReference type="InterPro" id="IPR036291">
    <property type="entry name" value="NAD(P)-bd_dom_sf"/>
</dbReference>
<dbReference type="InterPro" id="IPR041618">
    <property type="entry name" value="PKS_DE"/>
</dbReference>
<accession>A0ABT1VEM2</accession>
<keyword evidence="6" id="KW-0012">Acyltransferase</keyword>
<reference evidence="10 11" key="1">
    <citation type="submission" date="2022-07" db="EMBL/GenBank/DDBJ databases">
        <authorList>
            <person name="Phongsopitanun W."/>
            <person name="Tanasupawat S."/>
        </authorList>
    </citation>
    <scope>NUCLEOTIDE SEQUENCE [LARGE SCALE GENOMIC DNA]</scope>
    <source>
        <strain evidence="10 11">RCU-064</strain>
    </source>
</reference>
<dbReference type="Pfam" id="PF00109">
    <property type="entry name" value="ketoacyl-synt"/>
    <property type="match status" value="1"/>
</dbReference>
<evidence type="ECO:0000256" key="6">
    <source>
        <dbReference type="ARBA" id="ARBA00023315"/>
    </source>
</evidence>
<dbReference type="SUPFAM" id="SSF53901">
    <property type="entry name" value="Thiolase-like"/>
    <property type="match status" value="1"/>
</dbReference>
<evidence type="ECO:0000256" key="3">
    <source>
        <dbReference type="ARBA" id="ARBA00022679"/>
    </source>
</evidence>
<evidence type="ECO:0000313" key="11">
    <source>
        <dbReference type="Proteomes" id="UP001204746"/>
    </source>
</evidence>
<dbReference type="InterPro" id="IPR018201">
    <property type="entry name" value="Ketoacyl_synth_AS"/>
</dbReference>
<evidence type="ECO:0000256" key="1">
    <source>
        <dbReference type="ARBA" id="ARBA00022450"/>
    </source>
</evidence>
<evidence type="ECO:0000256" key="5">
    <source>
        <dbReference type="ARBA" id="ARBA00023268"/>
    </source>
</evidence>
<dbReference type="CDD" id="cd08952">
    <property type="entry name" value="KR_1_SDR_x"/>
    <property type="match status" value="2"/>
</dbReference>
<dbReference type="Gene3D" id="3.30.70.3290">
    <property type="match status" value="2"/>
</dbReference>
<dbReference type="Gene3D" id="3.40.50.11460">
    <property type="match status" value="1"/>
</dbReference>
<keyword evidence="11" id="KW-1185">Reference proteome</keyword>
<dbReference type="PROSITE" id="PS00012">
    <property type="entry name" value="PHOSPHOPANTETHEINE"/>
    <property type="match status" value="2"/>
</dbReference>
<keyword evidence="2" id="KW-0597">Phosphoprotein</keyword>
<dbReference type="InterPro" id="IPR016039">
    <property type="entry name" value="Thiolase-like"/>
</dbReference>
<dbReference type="InterPro" id="IPR032821">
    <property type="entry name" value="PKS_assoc"/>
</dbReference>
<evidence type="ECO:0000256" key="4">
    <source>
        <dbReference type="ARBA" id="ARBA00023194"/>
    </source>
</evidence>
<dbReference type="Pfam" id="PF00550">
    <property type="entry name" value="PP-binding"/>
    <property type="match status" value="2"/>
</dbReference>
<dbReference type="Pfam" id="PF02801">
    <property type="entry name" value="Ketoacyl-synt_C"/>
    <property type="match status" value="1"/>
</dbReference>
<dbReference type="Pfam" id="PF00698">
    <property type="entry name" value="Acyl_transf_1"/>
    <property type="match status" value="2"/>
</dbReference>
<dbReference type="InterPro" id="IPR014043">
    <property type="entry name" value="Acyl_transferase_dom"/>
</dbReference>
<dbReference type="Pfam" id="PF18369">
    <property type="entry name" value="PKS_DE"/>
    <property type="match status" value="2"/>
</dbReference>
<dbReference type="InterPro" id="IPR020841">
    <property type="entry name" value="PKS_Beta-ketoAc_synthase_dom"/>
</dbReference>
<dbReference type="SUPFAM" id="SSF55048">
    <property type="entry name" value="Probable ACP-binding domain of malonyl-CoA ACP transacylase"/>
    <property type="match status" value="2"/>
</dbReference>
<keyword evidence="3" id="KW-0808">Transferase</keyword>
<gene>
    <name evidence="10" type="ORF">NP777_46090</name>
</gene>
<dbReference type="SMART" id="SM00827">
    <property type="entry name" value="PKS_AT"/>
    <property type="match status" value="2"/>
</dbReference>
<feature type="domain" description="Carrier" evidence="8">
    <location>
        <begin position="2393"/>
        <end position="2468"/>
    </location>
</feature>
<dbReference type="Pfam" id="PF08659">
    <property type="entry name" value="KR"/>
    <property type="match status" value="2"/>
</dbReference>
<dbReference type="SUPFAM" id="SSF51735">
    <property type="entry name" value="NAD(P)-binding Rossmann-fold domains"/>
    <property type="match status" value="4"/>
</dbReference>
<dbReference type="SMART" id="SM00825">
    <property type="entry name" value="PKS_KS"/>
    <property type="match status" value="1"/>
</dbReference>
<evidence type="ECO:0000256" key="7">
    <source>
        <dbReference type="SAM" id="MobiDB-lite"/>
    </source>
</evidence>
<dbReference type="InterPro" id="IPR014031">
    <property type="entry name" value="Ketoacyl_synth_C"/>
</dbReference>
<dbReference type="InterPro" id="IPR016035">
    <property type="entry name" value="Acyl_Trfase/lysoPLipase"/>
</dbReference>
<dbReference type="Gene3D" id="1.10.1200.10">
    <property type="entry name" value="ACP-like"/>
    <property type="match status" value="2"/>
</dbReference>
<dbReference type="Gene3D" id="6.10.140.1830">
    <property type="match status" value="2"/>
</dbReference>
<dbReference type="SMART" id="SM00823">
    <property type="entry name" value="PKS_PP"/>
    <property type="match status" value="2"/>
</dbReference>
<dbReference type="InterPro" id="IPR006162">
    <property type="entry name" value="Ppantetheine_attach_site"/>
</dbReference>
<dbReference type="RefSeq" id="WP_256656186.1">
    <property type="nucleotide sequence ID" value="NZ_JANIAA010000088.1"/>
</dbReference>
<dbReference type="PANTHER" id="PTHR43775">
    <property type="entry name" value="FATTY ACID SYNTHASE"/>
    <property type="match status" value="1"/>
</dbReference>
<dbReference type="CDD" id="cd00833">
    <property type="entry name" value="PKS"/>
    <property type="match status" value="1"/>
</dbReference>
<dbReference type="PROSITE" id="PS52004">
    <property type="entry name" value="KS3_2"/>
    <property type="match status" value="1"/>
</dbReference>
<dbReference type="NCBIfam" id="NF045894">
    <property type="entry name" value="PKS_plus_SDR"/>
    <property type="match status" value="1"/>
</dbReference>
<evidence type="ECO:0000313" key="10">
    <source>
        <dbReference type="EMBL" id="MCQ8195463.1"/>
    </source>
</evidence>
<keyword evidence="4" id="KW-0045">Antibiotic biosynthesis</keyword>
<dbReference type="PROSITE" id="PS00606">
    <property type="entry name" value="KS3_1"/>
    <property type="match status" value="1"/>
</dbReference>
<dbReference type="InterPro" id="IPR036736">
    <property type="entry name" value="ACP-like_sf"/>
</dbReference>
<feature type="domain" description="Carrier" evidence="8">
    <location>
        <begin position="820"/>
        <end position="895"/>
    </location>
</feature>
<proteinExistence type="predicted"/>
<dbReference type="InterPro" id="IPR057326">
    <property type="entry name" value="KR_dom"/>
</dbReference>
<dbReference type="PANTHER" id="PTHR43775:SF51">
    <property type="entry name" value="INACTIVE PHENOLPHTHIOCEROL SYNTHESIS POLYKETIDE SYNTHASE TYPE I PKS1-RELATED"/>
    <property type="match status" value="1"/>
</dbReference>
<dbReference type="InterPro" id="IPR014030">
    <property type="entry name" value="Ketoacyl_synth_N"/>
</dbReference>
<dbReference type="SUPFAM" id="SSF52151">
    <property type="entry name" value="FabD/lysophospholipase-like"/>
    <property type="match status" value="2"/>
</dbReference>
<organism evidence="10 11">
    <name type="scientific">Streptomyces rugosispiralis</name>
    <dbReference type="NCBI Taxonomy" id="2967341"/>
    <lineage>
        <taxon>Bacteria</taxon>
        <taxon>Bacillati</taxon>
        <taxon>Actinomycetota</taxon>
        <taxon>Actinomycetes</taxon>
        <taxon>Kitasatosporales</taxon>
        <taxon>Streptomycetaceae</taxon>
        <taxon>Streptomyces</taxon>
    </lineage>
</organism>